<dbReference type="InterPro" id="IPR004107">
    <property type="entry name" value="Integrase_SAM-like_N"/>
</dbReference>
<evidence type="ECO:0000256" key="2">
    <source>
        <dbReference type="ARBA" id="ARBA00022908"/>
    </source>
</evidence>
<evidence type="ECO:0000256" key="1">
    <source>
        <dbReference type="ARBA" id="ARBA00008857"/>
    </source>
</evidence>
<dbReference type="GO" id="GO:0006310">
    <property type="term" value="P:DNA recombination"/>
    <property type="evidence" value="ECO:0007669"/>
    <property type="project" value="UniProtKB-KW"/>
</dbReference>
<dbReference type="Pfam" id="PF00589">
    <property type="entry name" value="Phage_integrase"/>
    <property type="match status" value="1"/>
</dbReference>
<feature type="domain" description="Tyr recombinase" evidence="6">
    <location>
        <begin position="144"/>
        <end position="332"/>
    </location>
</feature>
<sequence length="340" mass="37302">MKAPQTFTTKRSADSWLARQRVDIEDGVVRPQTVASRVTLADYAEEWITNRRSARGGPLRASTARTYRIYLTKHIEPVLGSLALPEVTRDRVRAWYAGMDNDRPTVKARTYAFLKSVCASAVEDDLMPAQPCTIRGGSQTTAKVKVQTATVAQVSELVAAMPEHLSLSILLGAWCQTRSGEVLELRRKDVTGQTVRIERGVTFVHGRAVVGEPKTGAGVRTVAVPPHVSEAIEAHLDRWVNDDAEALLFPAHPGERQHLHLSTFGYFVKEAVKRTSLPASFRFHHLRHTGLTLAAQTGATVAELQARAGHSTPHMALRYQHAASERDRALADALSVLAQG</sequence>
<keyword evidence="2" id="KW-0229">DNA integration</keyword>
<evidence type="ECO:0000256" key="5">
    <source>
        <dbReference type="PROSITE-ProRule" id="PRU01248"/>
    </source>
</evidence>
<comment type="similarity">
    <text evidence="1">Belongs to the 'phage' integrase family.</text>
</comment>
<gene>
    <name evidence="8" type="ORF">IF651_01230</name>
</gene>
<dbReference type="PANTHER" id="PTHR30629">
    <property type="entry name" value="PROPHAGE INTEGRASE"/>
    <property type="match status" value="1"/>
</dbReference>
<keyword evidence="4" id="KW-0233">DNA recombination</keyword>
<organism evidence="8 9">
    <name type="scientific">Cellulosimicrobium arenosum</name>
    <dbReference type="NCBI Taxonomy" id="2708133"/>
    <lineage>
        <taxon>Bacteria</taxon>
        <taxon>Bacillati</taxon>
        <taxon>Actinomycetota</taxon>
        <taxon>Actinomycetes</taxon>
        <taxon>Micrococcales</taxon>
        <taxon>Promicromonosporaceae</taxon>
        <taxon>Cellulosimicrobium</taxon>
    </lineage>
</organism>
<reference evidence="8" key="2">
    <citation type="submission" date="2020-09" db="EMBL/GenBank/DDBJ databases">
        <authorList>
            <person name="Yu Y."/>
        </authorList>
    </citation>
    <scope>NUCLEOTIDE SEQUENCE</scope>
    <source>
        <strain evidence="8">KCTC 49039</strain>
    </source>
</reference>
<accession>A0A927G694</accession>
<evidence type="ECO:0000256" key="4">
    <source>
        <dbReference type="ARBA" id="ARBA00023172"/>
    </source>
</evidence>
<proteinExistence type="inferred from homology"/>
<dbReference type="Gene3D" id="1.10.150.130">
    <property type="match status" value="1"/>
</dbReference>
<dbReference type="Gene3D" id="1.10.443.10">
    <property type="entry name" value="Intergrase catalytic core"/>
    <property type="match status" value="1"/>
</dbReference>
<evidence type="ECO:0000259" key="6">
    <source>
        <dbReference type="PROSITE" id="PS51898"/>
    </source>
</evidence>
<dbReference type="PANTHER" id="PTHR30629:SF2">
    <property type="entry name" value="PROPHAGE INTEGRASE INTS-RELATED"/>
    <property type="match status" value="1"/>
</dbReference>
<dbReference type="PROSITE" id="PS51900">
    <property type="entry name" value="CB"/>
    <property type="match status" value="1"/>
</dbReference>
<dbReference type="RefSeq" id="WP_191827249.1">
    <property type="nucleotide sequence ID" value="NZ_JACYHB010000001.1"/>
</dbReference>
<dbReference type="GO" id="GO:0003677">
    <property type="term" value="F:DNA binding"/>
    <property type="evidence" value="ECO:0007669"/>
    <property type="project" value="UniProtKB-UniRule"/>
</dbReference>
<dbReference type="AlphaFoldDB" id="A0A927G694"/>
<evidence type="ECO:0000256" key="3">
    <source>
        <dbReference type="ARBA" id="ARBA00023125"/>
    </source>
</evidence>
<evidence type="ECO:0000313" key="8">
    <source>
        <dbReference type="EMBL" id="MBD8077683.1"/>
    </source>
</evidence>
<dbReference type="Proteomes" id="UP000610846">
    <property type="component" value="Unassembled WGS sequence"/>
</dbReference>
<dbReference type="GO" id="GO:0015074">
    <property type="term" value="P:DNA integration"/>
    <property type="evidence" value="ECO:0007669"/>
    <property type="project" value="UniProtKB-KW"/>
</dbReference>
<keyword evidence="9" id="KW-1185">Reference proteome</keyword>
<dbReference type="InterPro" id="IPR002104">
    <property type="entry name" value="Integrase_catalytic"/>
</dbReference>
<keyword evidence="3 5" id="KW-0238">DNA-binding</keyword>
<protein>
    <submittedName>
        <fullName evidence="8">Tyrosine-type recombinase/integrase</fullName>
    </submittedName>
</protein>
<dbReference type="InterPro" id="IPR050808">
    <property type="entry name" value="Phage_Integrase"/>
</dbReference>
<name>A0A927G694_9MICO</name>
<dbReference type="InterPro" id="IPR010998">
    <property type="entry name" value="Integrase_recombinase_N"/>
</dbReference>
<feature type="domain" description="Core-binding (CB)" evidence="7">
    <location>
        <begin position="38"/>
        <end position="122"/>
    </location>
</feature>
<dbReference type="SUPFAM" id="SSF56349">
    <property type="entry name" value="DNA breaking-rejoining enzymes"/>
    <property type="match status" value="1"/>
</dbReference>
<dbReference type="EMBL" id="JACYHB010000001">
    <property type="protein sequence ID" value="MBD8077683.1"/>
    <property type="molecule type" value="Genomic_DNA"/>
</dbReference>
<dbReference type="Pfam" id="PF14659">
    <property type="entry name" value="Phage_int_SAM_3"/>
    <property type="match status" value="1"/>
</dbReference>
<dbReference type="InterPro" id="IPR011010">
    <property type="entry name" value="DNA_brk_join_enz"/>
</dbReference>
<dbReference type="InterPro" id="IPR044068">
    <property type="entry name" value="CB"/>
</dbReference>
<evidence type="ECO:0000313" key="9">
    <source>
        <dbReference type="Proteomes" id="UP000610846"/>
    </source>
</evidence>
<dbReference type="PROSITE" id="PS51898">
    <property type="entry name" value="TYR_RECOMBINASE"/>
    <property type="match status" value="1"/>
</dbReference>
<reference evidence="8" key="1">
    <citation type="journal article" date="2018" name="Curr. Microbiol.">
        <title>Cellulosimicrobium arenosum sp. nov., Isolated from Marine Sediment Sand.</title>
        <authorList>
            <person name="Oh M."/>
            <person name="Kim J.H."/>
            <person name="Yoon J.H."/>
            <person name="Schumann P."/>
            <person name="Kim W."/>
        </authorList>
    </citation>
    <scope>NUCLEOTIDE SEQUENCE</scope>
    <source>
        <strain evidence="8">KCTC 49039</strain>
    </source>
</reference>
<comment type="caution">
    <text evidence="8">The sequence shown here is derived from an EMBL/GenBank/DDBJ whole genome shotgun (WGS) entry which is preliminary data.</text>
</comment>
<dbReference type="InterPro" id="IPR013762">
    <property type="entry name" value="Integrase-like_cat_sf"/>
</dbReference>
<evidence type="ECO:0000259" key="7">
    <source>
        <dbReference type="PROSITE" id="PS51900"/>
    </source>
</evidence>